<dbReference type="InterPro" id="IPR000372">
    <property type="entry name" value="LRRNT"/>
</dbReference>
<evidence type="ECO:0000256" key="2">
    <source>
        <dbReference type="ARBA" id="ARBA00022729"/>
    </source>
</evidence>
<evidence type="ECO:0000256" key="3">
    <source>
        <dbReference type="SAM" id="MobiDB-lite"/>
    </source>
</evidence>
<evidence type="ECO:0000313" key="7">
    <source>
        <dbReference type="Proteomes" id="UP000314294"/>
    </source>
</evidence>
<organism evidence="6 7">
    <name type="scientific">Liparis tanakae</name>
    <name type="common">Tanaka's snailfish</name>
    <dbReference type="NCBI Taxonomy" id="230148"/>
    <lineage>
        <taxon>Eukaryota</taxon>
        <taxon>Metazoa</taxon>
        <taxon>Chordata</taxon>
        <taxon>Craniata</taxon>
        <taxon>Vertebrata</taxon>
        <taxon>Euteleostomi</taxon>
        <taxon>Actinopterygii</taxon>
        <taxon>Neopterygii</taxon>
        <taxon>Teleostei</taxon>
        <taxon>Neoteleostei</taxon>
        <taxon>Acanthomorphata</taxon>
        <taxon>Eupercaria</taxon>
        <taxon>Perciformes</taxon>
        <taxon>Cottioidei</taxon>
        <taxon>Cottales</taxon>
        <taxon>Liparidae</taxon>
        <taxon>Liparis</taxon>
    </lineage>
</organism>
<accession>A0A4Z2H4C7</accession>
<comment type="caution">
    <text evidence="6">The sequence shown here is derived from an EMBL/GenBank/DDBJ whole genome shotgun (WGS) entry which is preliminary data.</text>
</comment>
<dbReference type="EMBL" id="SRLO01000329">
    <property type="protein sequence ID" value="TNN60717.1"/>
    <property type="molecule type" value="Genomic_DNA"/>
</dbReference>
<dbReference type="Pfam" id="PF01462">
    <property type="entry name" value="LRRNT"/>
    <property type="match status" value="1"/>
</dbReference>
<dbReference type="AlphaFoldDB" id="A0A4Z2H4C7"/>
<proteinExistence type="predicted"/>
<dbReference type="Proteomes" id="UP000314294">
    <property type="component" value="Unassembled WGS sequence"/>
</dbReference>
<feature type="compositionally biased region" description="Acidic residues" evidence="3">
    <location>
        <begin position="39"/>
        <end position="51"/>
    </location>
</feature>
<keyword evidence="7" id="KW-1185">Reference proteome</keyword>
<sequence length="151" mass="17349">MRVFLLLCLLALGNAKPYQSINVMDFMRNYDIMMADSSHEEDEDDEDDDNNLDDKNVNVKEVDVKEVDVKEIDVKEIDEDDDDDDEDYDDNCPAGCQCSPRVVQCSDKGERSLYFDQKNSQNFIIAISVEVFENNNNAIRVLSFLLANNFN</sequence>
<dbReference type="OrthoDB" id="10621155at2759"/>
<feature type="chain" id="PRO_5021377180" description="LRRNT domain-containing protein" evidence="4">
    <location>
        <begin position="16"/>
        <end position="151"/>
    </location>
</feature>
<feature type="signal peptide" evidence="4">
    <location>
        <begin position="1"/>
        <end position="15"/>
    </location>
</feature>
<gene>
    <name evidence="6" type="ORF">EYF80_029061</name>
</gene>
<evidence type="ECO:0000256" key="1">
    <source>
        <dbReference type="ARBA" id="ARBA00022614"/>
    </source>
</evidence>
<evidence type="ECO:0000256" key="4">
    <source>
        <dbReference type="SAM" id="SignalP"/>
    </source>
</evidence>
<reference evidence="6 7" key="1">
    <citation type="submission" date="2019-03" db="EMBL/GenBank/DDBJ databases">
        <title>First draft genome of Liparis tanakae, snailfish: a comprehensive survey of snailfish specific genes.</title>
        <authorList>
            <person name="Kim W."/>
            <person name="Song I."/>
            <person name="Jeong J.-H."/>
            <person name="Kim D."/>
            <person name="Kim S."/>
            <person name="Ryu S."/>
            <person name="Song J.Y."/>
            <person name="Lee S.K."/>
        </authorList>
    </citation>
    <scope>NUCLEOTIDE SEQUENCE [LARGE SCALE GENOMIC DNA]</scope>
    <source>
        <tissue evidence="6">Muscle</tissue>
    </source>
</reference>
<feature type="region of interest" description="Disordered" evidence="3">
    <location>
        <begin position="37"/>
        <end position="57"/>
    </location>
</feature>
<evidence type="ECO:0000313" key="6">
    <source>
        <dbReference type="EMBL" id="TNN60717.1"/>
    </source>
</evidence>
<keyword evidence="2 4" id="KW-0732">Signal</keyword>
<name>A0A4Z2H4C7_9TELE</name>
<keyword evidence="1" id="KW-0433">Leucine-rich repeat</keyword>
<evidence type="ECO:0000259" key="5">
    <source>
        <dbReference type="Pfam" id="PF01462"/>
    </source>
</evidence>
<feature type="domain" description="LRRNT" evidence="5">
    <location>
        <begin position="91"/>
        <end position="109"/>
    </location>
</feature>
<protein>
    <recommendedName>
        <fullName evidence="5">LRRNT domain-containing protein</fullName>
    </recommendedName>
</protein>